<dbReference type="AlphaFoldDB" id="A0A644ZKD6"/>
<dbReference type="InterPro" id="IPR008984">
    <property type="entry name" value="SMAD_FHA_dom_sf"/>
</dbReference>
<dbReference type="SUPFAM" id="SSF49879">
    <property type="entry name" value="SMAD/FHA domain"/>
    <property type="match status" value="1"/>
</dbReference>
<proteinExistence type="predicted"/>
<dbReference type="Pfam" id="PF00498">
    <property type="entry name" value="FHA"/>
    <property type="match status" value="1"/>
</dbReference>
<dbReference type="InterPro" id="IPR050923">
    <property type="entry name" value="Cell_Proc_Reg/RNA_Proc"/>
</dbReference>
<evidence type="ECO:0000313" key="2">
    <source>
        <dbReference type="EMBL" id="MPM41187.1"/>
    </source>
</evidence>
<comment type="caution">
    <text evidence="2">The sequence shown here is derived from an EMBL/GenBank/DDBJ whole genome shotgun (WGS) entry which is preliminary data.</text>
</comment>
<dbReference type="PANTHER" id="PTHR23308">
    <property type="entry name" value="NUCLEAR INHIBITOR OF PROTEIN PHOSPHATASE-1"/>
    <property type="match status" value="1"/>
</dbReference>
<name>A0A644ZKD6_9ZZZZ</name>
<reference evidence="2" key="1">
    <citation type="submission" date="2019-08" db="EMBL/GenBank/DDBJ databases">
        <authorList>
            <person name="Kucharzyk K."/>
            <person name="Murdoch R.W."/>
            <person name="Higgins S."/>
            <person name="Loffler F."/>
        </authorList>
    </citation>
    <scope>NUCLEOTIDE SEQUENCE</scope>
</reference>
<evidence type="ECO:0000259" key="1">
    <source>
        <dbReference type="PROSITE" id="PS50006"/>
    </source>
</evidence>
<dbReference type="Gene3D" id="2.60.200.20">
    <property type="match status" value="1"/>
</dbReference>
<feature type="domain" description="FHA" evidence="1">
    <location>
        <begin position="124"/>
        <end position="177"/>
    </location>
</feature>
<dbReference type="CDD" id="cd00060">
    <property type="entry name" value="FHA"/>
    <property type="match status" value="1"/>
</dbReference>
<gene>
    <name evidence="2" type="ORF">SDC9_87837</name>
</gene>
<accession>A0A644ZKD6</accession>
<sequence>MNLTNCPYCKEQIEIDSIYCDQCGSALMFCSSCNELRKGKRCSACGNELVKPGTAEITTNKPSANNNQANNYQAINNPANINPAIQPQSPIDNNATVRDVPPQKMVTKLVCKESNIELQLLQGAIIGRKNGPYTDLLSSQGYISGTHARLEFNNASSSWMIVDLNSTNGTFVNGEKISPDQPMKFNIGDKIKIATLVFDAL</sequence>
<protein>
    <recommendedName>
        <fullName evidence="1">FHA domain-containing protein</fullName>
    </recommendedName>
</protein>
<organism evidence="2">
    <name type="scientific">bioreactor metagenome</name>
    <dbReference type="NCBI Taxonomy" id="1076179"/>
    <lineage>
        <taxon>unclassified sequences</taxon>
        <taxon>metagenomes</taxon>
        <taxon>ecological metagenomes</taxon>
    </lineage>
</organism>
<dbReference type="PROSITE" id="PS50006">
    <property type="entry name" value="FHA_DOMAIN"/>
    <property type="match status" value="1"/>
</dbReference>
<dbReference type="SMART" id="SM00240">
    <property type="entry name" value="FHA"/>
    <property type="match status" value="1"/>
</dbReference>
<dbReference type="InterPro" id="IPR000253">
    <property type="entry name" value="FHA_dom"/>
</dbReference>
<dbReference type="EMBL" id="VSSQ01009276">
    <property type="protein sequence ID" value="MPM41187.1"/>
    <property type="molecule type" value="Genomic_DNA"/>
</dbReference>